<dbReference type="InterPro" id="IPR005151">
    <property type="entry name" value="Tail-specific_protease"/>
</dbReference>
<evidence type="ECO:0000256" key="1">
    <source>
        <dbReference type="SAM" id="SignalP"/>
    </source>
</evidence>
<dbReference type="InterPro" id="IPR029045">
    <property type="entry name" value="ClpP/crotonase-like_dom_sf"/>
</dbReference>
<reference evidence="3 4" key="1">
    <citation type="submission" date="2016-06" db="EMBL/GenBank/DDBJ databases">
        <title>Revisiting the taxonomy of the Elizabethkingia Genus based on Whole-Genome Sequencing, Optical Mapping, and MALDI-TOF.</title>
        <authorList>
            <person name="Nicholson A.C."/>
        </authorList>
    </citation>
    <scope>NUCLEOTIDE SEQUENCE [LARGE SCALE GENOMIC DNA]</scope>
    <source>
        <strain evidence="3 4">G4070</strain>
    </source>
</reference>
<evidence type="ECO:0000259" key="2">
    <source>
        <dbReference type="SMART" id="SM00245"/>
    </source>
</evidence>
<dbReference type="CDD" id="cd06567">
    <property type="entry name" value="Peptidase_S41"/>
    <property type="match status" value="1"/>
</dbReference>
<dbReference type="Gene3D" id="3.90.226.10">
    <property type="entry name" value="2-enoyl-CoA Hydratase, Chain A, domain 1"/>
    <property type="match status" value="1"/>
</dbReference>
<keyword evidence="4" id="KW-1185">Reference proteome</keyword>
<feature type="domain" description="Tail specific protease" evidence="2">
    <location>
        <begin position="319"/>
        <end position="530"/>
    </location>
</feature>
<dbReference type="EMBL" id="MAHX01000018">
    <property type="protein sequence ID" value="OPC61830.1"/>
    <property type="molecule type" value="Genomic_DNA"/>
</dbReference>
<dbReference type="Pfam" id="PF03572">
    <property type="entry name" value="Peptidase_S41"/>
    <property type="match status" value="1"/>
</dbReference>
<dbReference type="GO" id="GO:0030288">
    <property type="term" value="C:outer membrane-bounded periplasmic space"/>
    <property type="evidence" value="ECO:0007669"/>
    <property type="project" value="TreeGrafter"/>
</dbReference>
<protein>
    <submittedName>
        <fullName evidence="3">Peptidase S41</fullName>
    </submittedName>
</protein>
<accession>A0A1T3MC19</accession>
<sequence length="562" mass="62774">MKRNFIKIPVFALGLALSALTLNSCVKDEETSITEPTRYTSSDVKSYADLFKVFWTVMDQRYNYFYEQKRADGMDWNAIYREYYPKFAALKTFGRSTDNDKDINDDKLKAAQYFTDIIDPIIDRHFQLTVRIPASNNGVITSQVFSGGMKTKRNNIYAFNSKYGYMKDRLNNTLTQTYTLADGSTFTYLAGNLKSNPDVYYFTYNQFALSSTVKITLLDKYLSPDPGNGLVLTTADIDASNELNAIKDATFRTKVRDFTVNILNQWNSFPASAEVKAFNDQIAGFNNTEIITDAFLDATQKALTKSKNLVAYTSGATYAPVLTTESLPYIQWFIARMNNHVQWGYRLPQFQDAAQGVINKAPLYKSFFNPLHKGDIKKLIIDLRGNGGGAVVDARFFTERFVTQPAVWGYQRTKEGNGQFNYTPWVPMQTNPNKFGLPSNIPIAVLTDKGSYSMSEMSTMMIKTQGSQAVSIGDFSAGATAGLGSPDDFNGGTRDQVAYYLSFYMPLMATKDSSGQVIEGVGVKPDYYVTPPTDAEVAAMTSSPSTFVDRVINEAVKYLSGK</sequence>
<dbReference type="Proteomes" id="UP000190813">
    <property type="component" value="Unassembled WGS sequence"/>
</dbReference>
<dbReference type="Gene3D" id="3.30.750.44">
    <property type="match status" value="1"/>
</dbReference>
<organism evidence="3 4">
    <name type="scientific">Elizabethkingia occulta</name>
    <dbReference type="NCBI Taxonomy" id="1867263"/>
    <lineage>
        <taxon>Bacteria</taxon>
        <taxon>Pseudomonadati</taxon>
        <taxon>Bacteroidota</taxon>
        <taxon>Flavobacteriia</taxon>
        <taxon>Flavobacteriales</taxon>
        <taxon>Weeksellaceae</taxon>
        <taxon>Elizabethkingia</taxon>
    </lineage>
</organism>
<keyword evidence="1" id="KW-0732">Signal</keyword>
<gene>
    <name evidence="3" type="ORF">BAZ10_08090</name>
</gene>
<dbReference type="SUPFAM" id="SSF52096">
    <property type="entry name" value="ClpP/crotonase"/>
    <property type="match status" value="1"/>
</dbReference>
<dbReference type="PANTHER" id="PTHR32060:SF30">
    <property type="entry name" value="CARBOXY-TERMINAL PROCESSING PROTEASE CTPA"/>
    <property type="match status" value="1"/>
</dbReference>
<dbReference type="GO" id="GO:0006508">
    <property type="term" value="P:proteolysis"/>
    <property type="evidence" value="ECO:0007669"/>
    <property type="project" value="InterPro"/>
</dbReference>
<dbReference type="SMART" id="SM00245">
    <property type="entry name" value="TSPc"/>
    <property type="match status" value="1"/>
</dbReference>
<proteinExistence type="predicted"/>
<evidence type="ECO:0000313" key="3">
    <source>
        <dbReference type="EMBL" id="OPC61830.1"/>
    </source>
</evidence>
<dbReference type="RefSeq" id="WP_078772587.1">
    <property type="nucleotide sequence ID" value="NZ_CBCSBR010000040.1"/>
</dbReference>
<dbReference type="PANTHER" id="PTHR32060">
    <property type="entry name" value="TAIL-SPECIFIC PROTEASE"/>
    <property type="match status" value="1"/>
</dbReference>
<dbReference type="AlphaFoldDB" id="A0A1T3MC19"/>
<dbReference type="GO" id="GO:0008236">
    <property type="term" value="F:serine-type peptidase activity"/>
    <property type="evidence" value="ECO:0007669"/>
    <property type="project" value="InterPro"/>
</dbReference>
<feature type="chain" id="PRO_5012639809" evidence="1">
    <location>
        <begin position="25"/>
        <end position="562"/>
    </location>
</feature>
<dbReference type="GO" id="GO:0007165">
    <property type="term" value="P:signal transduction"/>
    <property type="evidence" value="ECO:0007669"/>
    <property type="project" value="TreeGrafter"/>
</dbReference>
<comment type="caution">
    <text evidence="3">The sequence shown here is derived from an EMBL/GenBank/DDBJ whole genome shotgun (WGS) entry which is preliminary data.</text>
</comment>
<evidence type="ECO:0000313" key="4">
    <source>
        <dbReference type="Proteomes" id="UP000190813"/>
    </source>
</evidence>
<feature type="signal peptide" evidence="1">
    <location>
        <begin position="1"/>
        <end position="24"/>
    </location>
</feature>
<name>A0A1T3MC19_9FLAO</name>
<dbReference type="GO" id="GO:0004175">
    <property type="term" value="F:endopeptidase activity"/>
    <property type="evidence" value="ECO:0007669"/>
    <property type="project" value="TreeGrafter"/>
</dbReference>